<evidence type="ECO:0008006" key="4">
    <source>
        <dbReference type="Google" id="ProtNLM"/>
    </source>
</evidence>
<proteinExistence type="predicted"/>
<dbReference type="AlphaFoldDB" id="A0AAV2FHP6"/>
<evidence type="ECO:0000313" key="2">
    <source>
        <dbReference type="EMBL" id="CAL1397552.1"/>
    </source>
</evidence>
<accession>A0AAV2FHP6</accession>
<keyword evidence="3" id="KW-1185">Reference proteome</keyword>
<feature type="region of interest" description="Disordered" evidence="1">
    <location>
        <begin position="1"/>
        <end position="107"/>
    </location>
</feature>
<dbReference type="EMBL" id="OZ034819">
    <property type="protein sequence ID" value="CAL1397552.1"/>
    <property type="molecule type" value="Genomic_DNA"/>
</dbReference>
<name>A0AAV2FHP6_9ROSI</name>
<dbReference type="Proteomes" id="UP001497516">
    <property type="component" value="Chromosome 6"/>
</dbReference>
<sequence>MALVPGQIRGFGGGSSAIGVWRDNERGEREDPTENRSVSRLHSSILVHDGTERNNRRRRVRLSERGRGKMENWESKSLGGGAWRPRRGINGGEWGERDLRGRSQGHK</sequence>
<gene>
    <name evidence="2" type="ORF">LTRI10_LOCUS37843</name>
</gene>
<protein>
    <recommendedName>
        <fullName evidence="4">FHA domain-containing protein</fullName>
    </recommendedName>
</protein>
<feature type="compositionally biased region" description="Basic and acidic residues" evidence="1">
    <location>
        <begin position="22"/>
        <end position="34"/>
    </location>
</feature>
<evidence type="ECO:0000256" key="1">
    <source>
        <dbReference type="SAM" id="MobiDB-lite"/>
    </source>
</evidence>
<evidence type="ECO:0000313" key="3">
    <source>
        <dbReference type="Proteomes" id="UP001497516"/>
    </source>
</evidence>
<reference evidence="2 3" key="1">
    <citation type="submission" date="2024-04" db="EMBL/GenBank/DDBJ databases">
        <authorList>
            <person name="Fracassetti M."/>
        </authorList>
    </citation>
    <scope>NUCLEOTIDE SEQUENCE [LARGE SCALE GENOMIC DNA]</scope>
</reference>
<organism evidence="2 3">
    <name type="scientific">Linum trigynum</name>
    <dbReference type="NCBI Taxonomy" id="586398"/>
    <lineage>
        <taxon>Eukaryota</taxon>
        <taxon>Viridiplantae</taxon>
        <taxon>Streptophyta</taxon>
        <taxon>Embryophyta</taxon>
        <taxon>Tracheophyta</taxon>
        <taxon>Spermatophyta</taxon>
        <taxon>Magnoliopsida</taxon>
        <taxon>eudicotyledons</taxon>
        <taxon>Gunneridae</taxon>
        <taxon>Pentapetalae</taxon>
        <taxon>rosids</taxon>
        <taxon>fabids</taxon>
        <taxon>Malpighiales</taxon>
        <taxon>Linaceae</taxon>
        <taxon>Linum</taxon>
    </lineage>
</organism>
<feature type="compositionally biased region" description="Basic and acidic residues" evidence="1">
    <location>
        <begin position="61"/>
        <end position="74"/>
    </location>
</feature>